<dbReference type="InterPro" id="IPR013087">
    <property type="entry name" value="Znf_C2H2_type"/>
</dbReference>
<keyword evidence="1" id="KW-0862">Zinc</keyword>
<dbReference type="GO" id="GO:0000118">
    <property type="term" value="C:histone deacetylase complex"/>
    <property type="evidence" value="ECO:0007669"/>
    <property type="project" value="TreeGrafter"/>
</dbReference>
<feature type="region of interest" description="Disordered" evidence="2">
    <location>
        <begin position="125"/>
        <end position="145"/>
    </location>
</feature>
<dbReference type="GO" id="GO:0008270">
    <property type="term" value="F:zinc ion binding"/>
    <property type="evidence" value="ECO:0007669"/>
    <property type="project" value="UniProtKB-KW"/>
</dbReference>
<dbReference type="EMBL" id="JACAGB010000055">
    <property type="protein sequence ID" value="KAF6281949.1"/>
    <property type="molecule type" value="Genomic_DNA"/>
</dbReference>
<evidence type="ECO:0000256" key="1">
    <source>
        <dbReference type="PROSITE-ProRule" id="PRU00042"/>
    </source>
</evidence>
<evidence type="ECO:0000259" key="3">
    <source>
        <dbReference type="PROSITE" id="PS50157"/>
    </source>
</evidence>
<feature type="compositionally biased region" description="Basic and acidic residues" evidence="2">
    <location>
        <begin position="11"/>
        <end position="57"/>
    </location>
</feature>
<proteinExistence type="predicted"/>
<dbReference type="PROSITE" id="PS50157">
    <property type="entry name" value="ZINC_FINGER_C2H2_2"/>
    <property type="match status" value="1"/>
</dbReference>
<sequence>MIKFDCGRAPGLEKRLRREPEEADRTEAKVTCSPRERPSHRPTPELKIKTKSYRRESILNSSPSTGPKRTPERPGSAEGPSVFPCRECERVFDKIKSRNAHMKRHRLQDHVEPIVRVKWPAKPLQLKEEEDDEEEMGADIGPLQW</sequence>
<dbReference type="GO" id="GO:0006357">
    <property type="term" value="P:regulation of transcription by RNA polymerase II"/>
    <property type="evidence" value="ECO:0007669"/>
    <property type="project" value="TreeGrafter"/>
</dbReference>
<dbReference type="GO" id="GO:0005667">
    <property type="term" value="C:transcription regulator complex"/>
    <property type="evidence" value="ECO:0007669"/>
    <property type="project" value="TreeGrafter"/>
</dbReference>
<dbReference type="PANTHER" id="PTHR16089">
    <property type="entry name" value="REST COREPRESSOR COREST PROTEIN-RELATED"/>
    <property type="match status" value="1"/>
</dbReference>
<dbReference type="Proteomes" id="UP000558488">
    <property type="component" value="Unassembled WGS sequence"/>
</dbReference>
<evidence type="ECO:0000313" key="5">
    <source>
        <dbReference type="Proteomes" id="UP000558488"/>
    </source>
</evidence>
<name>A0A7J7S0P2_PIPKU</name>
<dbReference type="AlphaFoldDB" id="A0A7J7S0P2"/>
<dbReference type="InterPro" id="IPR051066">
    <property type="entry name" value="Trans_reg/Corepressor"/>
</dbReference>
<evidence type="ECO:0000313" key="4">
    <source>
        <dbReference type="EMBL" id="KAF6281949.1"/>
    </source>
</evidence>
<accession>A0A7J7S0P2</accession>
<keyword evidence="5" id="KW-1185">Reference proteome</keyword>
<dbReference type="PANTHER" id="PTHR16089:SF23">
    <property type="entry name" value="ZINC FINGER PROTEIN 541"/>
    <property type="match status" value="1"/>
</dbReference>
<keyword evidence="1" id="KW-0479">Metal-binding</keyword>
<organism evidence="4 5">
    <name type="scientific">Pipistrellus kuhlii</name>
    <name type="common">Kuhl's pipistrelle</name>
    <dbReference type="NCBI Taxonomy" id="59472"/>
    <lineage>
        <taxon>Eukaryota</taxon>
        <taxon>Metazoa</taxon>
        <taxon>Chordata</taxon>
        <taxon>Craniata</taxon>
        <taxon>Vertebrata</taxon>
        <taxon>Euteleostomi</taxon>
        <taxon>Mammalia</taxon>
        <taxon>Eutheria</taxon>
        <taxon>Laurasiatheria</taxon>
        <taxon>Chiroptera</taxon>
        <taxon>Yangochiroptera</taxon>
        <taxon>Vespertilionidae</taxon>
        <taxon>Pipistrellus</taxon>
    </lineage>
</organism>
<comment type="caution">
    <text evidence="4">The sequence shown here is derived from an EMBL/GenBank/DDBJ whole genome shotgun (WGS) entry which is preliminary data.</text>
</comment>
<feature type="domain" description="C2H2-type" evidence="3">
    <location>
        <begin position="83"/>
        <end position="110"/>
    </location>
</feature>
<protein>
    <submittedName>
        <fullName evidence="4">Zinc finger protein 541</fullName>
    </submittedName>
</protein>
<feature type="region of interest" description="Disordered" evidence="2">
    <location>
        <begin position="1"/>
        <end position="83"/>
    </location>
</feature>
<evidence type="ECO:0000256" key="2">
    <source>
        <dbReference type="SAM" id="MobiDB-lite"/>
    </source>
</evidence>
<reference evidence="4 5" key="1">
    <citation type="journal article" date="2020" name="Nature">
        <title>Six reference-quality genomes reveal evolution of bat adaptations.</title>
        <authorList>
            <person name="Jebb D."/>
            <person name="Huang Z."/>
            <person name="Pippel M."/>
            <person name="Hughes G.M."/>
            <person name="Lavrichenko K."/>
            <person name="Devanna P."/>
            <person name="Winkler S."/>
            <person name="Jermiin L.S."/>
            <person name="Skirmuntt E.C."/>
            <person name="Katzourakis A."/>
            <person name="Burkitt-Gray L."/>
            <person name="Ray D.A."/>
            <person name="Sullivan K.A.M."/>
            <person name="Roscito J.G."/>
            <person name="Kirilenko B.M."/>
            <person name="Davalos L.M."/>
            <person name="Corthals A.P."/>
            <person name="Power M.L."/>
            <person name="Jones G."/>
            <person name="Ransome R.D."/>
            <person name="Dechmann D.K.N."/>
            <person name="Locatelli A.G."/>
            <person name="Puechmaille S.J."/>
            <person name="Fedrigo O."/>
            <person name="Jarvis E.D."/>
            <person name="Hiller M."/>
            <person name="Vernes S.C."/>
            <person name="Myers E.W."/>
            <person name="Teeling E.C."/>
        </authorList>
    </citation>
    <scope>NUCLEOTIDE SEQUENCE [LARGE SCALE GENOMIC DNA]</scope>
    <source>
        <strain evidence="4">MPipKuh1</strain>
        <tissue evidence="4">Flight muscle</tissue>
    </source>
</reference>
<gene>
    <name evidence="4" type="ORF">mPipKuh1_019326</name>
</gene>
<feature type="compositionally biased region" description="Polar residues" evidence="2">
    <location>
        <begin position="58"/>
        <end position="67"/>
    </location>
</feature>
<dbReference type="GO" id="GO:0003714">
    <property type="term" value="F:transcription corepressor activity"/>
    <property type="evidence" value="ECO:0007669"/>
    <property type="project" value="TreeGrafter"/>
</dbReference>
<keyword evidence="1" id="KW-0863">Zinc-finger</keyword>
<dbReference type="PROSITE" id="PS00028">
    <property type="entry name" value="ZINC_FINGER_C2H2_1"/>
    <property type="match status" value="1"/>
</dbReference>
<feature type="compositionally biased region" description="Acidic residues" evidence="2">
    <location>
        <begin position="128"/>
        <end position="137"/>
    </location>
</feature>